<dbReference type="OMA" id="WGVGSFC"/>
<dbReference type="Pfam" id="PF12597">
    <property type="entry name" value="Cox20"/>
    <property type="match status" value="1"/>
</dbReference>
<evidence type="ECO:0000256" key="9">
    <source>
        <dbReference type="SAM" id="MobiDB-lite"/>
    </source>
</evidence>
<dbReference type="GO" id="GO:0033617">
    <property type="term" value="P:mitochondrial respiratory chain complex IV assembly"/>
    <property type="evidence" value="ECO:0007669"/>
    <property type="project" value="InterPro"/>
</dbReference>
<name>A0A137P224_CONC2</name>
<proteinExistence type="inferred from homology"/>
<evidence type="ECO:0000256" key="4">
    <source>
        <dbReference type="ARBA" id="ARBA00022692"/>
    </source>
</evidence>
<dbReference type="OrthoDB" id="14603at2759"/>
<keyword evidence="7" id="KW-0496">Mitochondrion</keyword>
<dbReference type="AlphaFoldDB" id="A0A137P224"/>
<comment type="similarity">
    <text evidence="2">Belongs to the COX20 family.</text>
</comment>
<dbReference type="Proteomes" id="UP000070444">
    <property type="component" value="Unassembled WGS sequence"/>
</dbReference>
<dbReference type="PRINTS" id="PR02049">
    <property type="entry name" value="PROTEINF36A"/>
</dbReference>
<dbReference type="PANTHER" id="PTHR31586:SF1">
    <property type="entry name" value="CYTOCHROME C OXIDASE ASSEMBLY PROTEIN COX20, MITOCHONDRIAL"/>
    <property type="match status" value="1"/>
</dbReference>
<dbReference type="EMBL" id="KQ964548">
    <property type="protein sequence ID" value="KXN69100.1"/>
    <property type="molecule type" value="Genomic_DNA"/>
</dbReference>
<dbReference type="PANTHER" id="PTHR31586">
    <property type="entry name" value="CYTOCHROME C OXIDASE PROTEIN 20"/>
    <property type="match status" value="1"/>
</dbReference>
<gene>
    <name evidence="10" type="ORF">CONCODRAFT_71753</name>
</gene>
<sequence length="145" mass="16319">MSESNNNNNTTPEFEKPSGIEPVAKKSNNLQQPTLSEAFQTLDVSKLPNVIQAPCARSSLLYGIGGGTLVGFGKYLLNKNVLRSANWSVGSFAFISLVTWEYCRYQWRIKENKYKVLVNDMNAIVQKKRQRELEKLEASGNNKSE</sequence>
<dbReference type="PIRSF" id="PIRSF007871">
    <property type="entry name" value="Cox20"/>
    <property type="match status" value="1"/>
</dbReference>
<evidence type="ECO:0000256" key="5">
    <source>
        <dbReference type="ARBA" id="ARBA00022792"/>
    </source>
</evidence>
<keyword evidence="11" id="KW-1185">Reference proteome</keyword>
<comment type="subcellular location">
    <subcellularLocation>
        <location evidence="1">Mitochondrion inner membrane</location>
    </subcellularLocation>
</comment>
<reference evidence="10 11" key="1">
    <citation type="journal article" date="2015" name="Genome Biol. Evol.">
        <title>Phylogenomic analyses indicate that early fungi evolved digesting cell walls of algal ancestors of land plants.</title>
        <authorList>
            <person name="Chang Y."/>
            <person name="Wang S."/>
            <person name="Sekimoto S."/>
            <person name="Aerts A.L."/>
            <person name="Choi C."/>
            <person name="Clum A."/>
            <person name="LaButti K.M."/>
            <person name="Lindquist E.A."/>
            <person name="Yee Ngan C."/>
            <person name="Ohm R.A."/>
            <person name="Salamov A.A."/>
            <person name="Grigoriev I.V."/>
            <person name="Spatafora J.W."/>
            <person name="Berbee M.L."/>
        </authorList>
    </citation>
    <scope>NUCLEOTIDE SEQUENCE [LARGE SCALE GENOMIC DNA]</scope>
    <source>
        <strain evidence="10 11">NRRL 28638</strain>
    </source>
</reference>
<evidence type="ECO:0000313" key="10">
    <source>
        <dbReference type="EMBL" id="KXN69100.1"/>
    </source>
</evidence>
<evidence type="ECO:0000256" key="7">
    <source>
        <dbReference type="ARBA" id="ARBA00023128"/>
    </source>
</evidence>
<feature type="compositionally biased region" description="Low complexity" evidence="9">
    <location>
        <begin position="1"/>
        <end position="11"/>
    </location>
</feature>
<evidence type="ECO:0000256" key="3">
    <source>
        <dbReference type="ARBA" id="ARBA00017689"/>
    </source>
</evidence>
<evidence type="ECO:0000256" key="2">
    <source>
        <dbReference type="ARBA" id="ARBA00009575"/>
    </source>
</evidence>
<accession>A0A137P224</accession>
<evidence type="ECO:0000256" key="6">
    <source>
        <dbReference type="ARBA" id="ARBA00022989"/>
    </source>
</evidence>
<evidence type="ECO:0000256" key="8">
    <source>
        <dbReference type="ARBA" id="ARBA00023136"/>
    </source>
</evidence>
<evidence type="ECO:0000256" key="1">
    <source>
        <dbReference type="ARBA" id="ARBA00004273"/>
    </source>
</evidence>
<organism evidence="10 11">
    <name type="scientific">Conidiobolus coronatus (strain ATCC 28846 / CBS 209.66 / NRRL 28638)</name>
    <name type="common">Delacroixia coronata</name>
    <dbReference type="NCBI Taxonomy" id="796925"/>
    <lineage>
        <taxon>Eukaryota</taxon>
        <taxon>Fungi</taxon>
        <taxon>Fungi incertae sedis</taxon>
        <taxon>Zoopagomycota</taxon>
        <taxon>Entomophthoromycotina</taxon>
        <taxon>Entomophthoromycetes</taxon>
        <taxon>Entomophthorales</taxon>
        <taxon>Ancylistaceae</taxon>
        <taxon>Conidiobolus</taxon>
    </lineage>
</organism>
<keyword evidence="4" id="KW-0812">Transmembrane</keyword>
<keyword evidence="6" id="KW-1133">Transmembrane helix</keyword>
<keyword evidence="5" id="KW-0999">Mitochondrion inner membrane</keyword>
<dbReference type="GO" id="GO:0005743">
    <property type="term" value="C:mitochondrial inner membrane"/>
    <property type="evidence" value="ECO:0007669"/>
    <property type="project" value="UniProtKB-SubCell"/>
</dbReference>
<evidence type="ECO:0000313" key="11">
    <source>
        <dbReference type="Proteomes" id="UP000070444"/>
    </source>
</evidence>
<feature type="region of interest" description="Disordered" evidence="9">
    <location>
        <begin position="1"/>
        <end position="24"/>
    </location>
</feature>
<keyword evidence="8" id="KW-0472">Membrane</keyword>
<protein>
    <recommendedName>
        <fullName evidence="3">Cytochrome c oxidase assembly protein COX20, mitochondrial</fullName>
    </recommendedName>
</protein>
<dbReference type="InterPro" id="IPR022533">
    <property type="entry name" value="Cox20"/>
</dbReference>